<keyword evidence="2" id="KW-0812">Transmembrane</keyword>
<feature type="region of interest" description="Disordered" evidence="1">
    <location>
        <begin position="133"/>
        <end position="205"/>
    </location>
</feature>
<gene>
    <name evidence="4" type="ORF">D477_009890</name>
</gene>
<feature type="compositionally biased region" description="Polar residues" evidence="1">
    <location>
        <begin position="171"/>
        <end position="205"/>
    </location>
</feature>
<dbReference type="SMART" id="SM00089">
    <property type="entry name" value="PKD"/>
    <property type="match status" value="1"/>
</dbReference>
<keyword evidence="5" id="KW-1185">Reference proteome</keyword>
<feature type="transmembrane region" description="Helical" evidence="2">
    <location>
        <begin position="356"/>
        <end position="374"/>
    </location>
</feature>
<dbReference type="GO" id="GO:0005975">
    <property type="term" value="P:carbohydrate metabolic process"/>
    <property type="evidence" value="ECO:0007669"/>
    <property type="project" value="UniProtKB-ARBA"/>
</dbReference>
<evidence type="ECO:0000259" key="3">
    <source>
        <dbReference type="PROSITE" id="PS50093"/>
    </source>
</evidence>
<proteinExistence type="predicted"/>
<comment type="caution">
    <text evidence="4">The sequence shown here is derived from an EMBL/GenBank/DDBJ whole genome shotgun (WGS) entry which is preliminary data.</text>
</comment>
<keyword evidence="2" id="KW-1133">Transmembrane helix</keyword>
<evidence type="ECO:0000313" key="4">
    <source>
        <dbReference type="EMBL" id="EMY34401.1"/>
    </source>
</evidence>
<dbReference type="Proteomes" id="UP000010729">
    <property type="component" value="Unassembled WGS sequence"/>
</dbReference>
<protein>
    <recommendedName>
        <fullName evidence="3">PKD domain-containing protein</fullName>
    </recommendedName>
</protein>
<dbReference type="InterPro" id="IPR035986">
    <property type="entry name" value="PKD_dom_sf"/>
</dbReference>
<accession>N1UVH3</accession>
<dbReference type="Gene3D" id="2.60.40.10">
    <property type="entry name" value="Immunoglobulins"/>
    <property type="match status" value="1"/>
</dbReference>
<organism evidence="4 5">
    <name type="scientific">Arthrobacter crystallopoietes BAB-32</name>
    <dbReference type="NCBI Taxonomy" id="1246476"/>
    <lineage>
        <taxon>Bacteria</taxon>
        <taxon>Bacillati</taxon>
        <taxon>Actinomycetota</taxon>
        <taxon>Actinomycetes</taxon>
        <taxon>Micrococcales</taxon>
        <taxon>Micrococcaceae</taxon>
        <taxon>Crystallibacter</taxon>
    </lineage>
</organism>
<dbReference type="PROSITE" id="PS50093">
    <property type="entry name" value="PKD"/>
    <property type="match status" value="1"/>
</dbReference>
<evidence type="ECO:0000256" key="2">
    <source>
        <dbReference type="SAM" id="Phobius"/>
    </source>
</evidence>
<dbReference type="InterPro" id="IPR000601">
    <property type="entry name" value="PKD_dom"/>
</dbReference>
<dbReference type="InterPro" id="IPR022409">
    <property type="entry name" value="PKD/Chitinase_dom"/>
</dbReference>
<keyword evidence="2" id="KW-0472">Membrane</keyword>
<dbReference type="Pfam" id="PF18911">
    <property type="entry name" value="PKD_4"/>
    <property type="match status" value="1"/>
</dbReference>
<dbReference type="EMBL" id="ANPE02000116">
    <property type="protein sequence ID" value="EMY34401.1"/>
    <property type="molecule type" value="Genomic_DNA"/>
</dbReference>
<sequence length="411" mass="43596">MFFPHTPLRRHIMASWSARPLTALLALAFLLFGFAGPGNAQTTDQLGPSAQAAEAPRAEFVMLCDGFTCTMDASASVDPDGGTIESFRWDVEDGSHGEGVVWGHTFSAPGVYTVRLTVTDNDGAEGVLERTIEFAGPDGSSPPPPTTDGPVIVPPTGVETGGGTLIPGPSRSPTDSPEPTATEYPNSEAPSTPGSGNAGSPGQEAQQVLDECFEGKLVFRPPSPMVQGETEQFAVRVAFRDSPVDPAEELPGEGPVESRFPRLCELMRAELTGDGMDIKLTSGGDDLIELPSEGVGRWTWDITPLEAGTKQMVLTIYTLGKSGGKIEAATLQETIEVKVGIGYVLGTTVKEWADPLGITIPVLVGAVGAAYLWWRRKHYKPKHAASTPASGGAEEDSVPKLRRRFGRRRAV</sequence>
<name>N1UVH3_9MICC</name>
<feature type="domain" description="PKD" evidence="3">
    <location>
        <begin position="68"/>
        <end position="132"/>
    </location>
</feature>
<dbReference type="InterPro" id="IPR013783">
    <property type="entry name" value="Ig-like_fold"/>
</dbReference>
<reference evidence="4 5" key="1">
    <citation type="journal article" date="2013" name="Genome Announc.">
        <title>Draft Genome Sequence of Arthrobacter crystallopoietes Strain BAB-32, Revealing Genes for Bioremediation.</title>
        <authorList>
            <person name="Joshi M.N."/>
            <person name="Pandit A.S."/>
            <person name="Sharma A."/>
            <person name="Pandya R.V."/>
            <person name="Desai S.M."/>
            <person name="Saxena A.K."/>
            <person name="Bagatharia S.B."/>
        </authorList>
    </citation>
    <scope>NUCLEOTIDE SEQUENCE [LARGE SCALE GENOMIC DNA]</scope>
    <source>
        <strain evidence="4 5">BAB-32</strain>
    </source>
</reference>
<evidence type="ECO:0000256" key="1">
    <source>
        <dbReference type="SAM" id="MobiDB-lite"/>
    </source>
</evidence>
<dbReference type="AlphaFoldDB" id="N1UVH3"/>
<dbReference type="RefSeq" id="WP_005268817.1">
    <property type="nucleotide sequence ID" value="NZ_ANPE02000116.1"/>
</dbReference>
<evidence type="ECO:0000313" key="5">
    <source>
        <dbReference type="Proteomes" id="UP000010729"/>
    </source>
</evidence>
<dbReference type="CDD" id="cd00146">
    <property type="entry name" value="PKD"/>
    <property type="match status" value="1"/>
</dbReference>
<dbReference type="SUPFAM" id="SSF49299">
    <property type="entry name" value="PKD domain"/>
    <property type="match status" value="1"/>
</dbReference>
<feature type="compositionally biased region" description="Low complexity" evidence="1">
    <location>
        <begin position="148"/>
        <end position="158"/>
    </location>
</feature>